<dbReference type="InterPro" id="IPR020846">
    <property type="entry name" value="MFS_dom"/>
</dbReference>
<dbReference type="RefSeq" id="WP_317846630.1">
    <property type="nucleotide sequence ID" value="NZ_CP136964.1"/>
</dbReference>
<dbReference type="KEGG" id="nmy:CJ229_004155"/>
<evidence type="ECO:0000256" key="5">
    <source>
        <dbReference type="ARBA" id="ARBA00023136"/>
    </source>
</evidence>
<evidence type="ECO:0000256" key="2">
    <source>
        <dbReference type="ARBA" id="ARBA00022448"/>
    </source>
</evidence>
<keyword evidence="4 6" id="KW-1133">Transmembrane helix</keyword>
<feature type="transmembrane region" description="Helical" evidence="6">
    <location>
        <begin position="94"/>
        <end position="114"/>
    </location>
</feature>
<evidence type="ECO:0000313" key="9">
    <source>
        <dbReference type="Proteomes" id="UP000243626"/>
    </source>
</evidence>
<dbReference type="SUPFAM" id="SSF103473">
    <property type="entry name" value="MFS general substrate transporter"/>
    <property type="match status" value="1"/>
</dbReference>
<keyword evidence="9" id="KW-1185">Reference proteome</keyword>
<dbReference type="Proteomes" id="UP000243626">
    <property type="component" value="Chromosome"/>
</dbReference>
<keyword evidence="2" id="KW-0813">Transport</keyword>
<feature type="transmembrane region" description="Helical" evidence="6">
    <location>
        <begin position="65"/>
        <end position="88"/>
    </location>
</feature>
<dbReference type="EMBL" id="CP136964">
    <property type="protein sequence ID" value="WOS96907.1"/>
    <property type="molecule type" value="Genomic_DNA"/>
</dbReference>
<gene>
    <name evidence="8" type="ORF">CJ229_004155</name>
</gene>
<evidence type="ECO:0000313" key="8">
    <source>
        <dbReference type="EMBL" id="WOS96907.1"/>
    </source>
</evidence>
<dbReference type="InterPro" id="IPR036259">
    <property type="entry name" value="MFS_trans_sf"/>
</dbReference>
<dbReference type="PANTHER" id="PTHR23521:SF2">
    <property type="entry name" value="TRANSPORTER MFS SUPERFAMILY"/>
    <property type="match status" value="1"/>
</dbReference>
<keyword evidence="3 6" id="KW-0812">Transmembrane</keyword>
<keyword evidence="5 6" id="KW-0472">Membrane</keyword>
<accession>A0AAF1BTF7</accession>
<evidence type="ECO:0000256" key="3">
    <source>
        <dbReference type="ARBA" id="ARBA00022692"/>
    </source>
</evidence>
<feature type="domain" description="Major facilitator superfamily (MFS) profile" evidence="7">
    <location>
        <begin position="1"/>
        <end position="124"/>
    </location>
</feature>
<dbReference type="PROSITE" id="PS50850">
    <property type="entry name" value="MFS"/>
    <property type="match status" value="1"/>
</dbReference>
<evidence type="ECO:0000259" key="7">
    <source>
        <dbReference type="PROSITE" id="PS50850"/>
    </source>
</evidence>
<evidence type="ECO:0000256" key="4">
    <source>
        <dbReference type="ARBA" id="ARBA00022989"/>
    </source>
</evidence>
<dbReference type="PANTHER" id="PTHR23521">
    <property type="entry name" value="TRANSPORTER MFS SUPERFAMILY"/>
    <property type="match status" value="1"/>
</dbReference>
<dbReference type="GO" id="GO:0022857">
    <property type="term" value="F:transmembrane transporter activity"/>
    <property type="evidence" value="ECO:0007669"/>
    <property type="project" value="InterPro"/>
</dbReference>
<feature type="transmembrane region" description="Helical" evidence="6">
    <location>
        <begin position="29"/>
        <end position="53"/>
    </location>
</feature>
<protein>
    <submittedName>
        <fullName evidence="8">MFS transporter</fullName>
    </submittedName>
</protein>
<dbReference type="Gene3D" id="1.20.1250.20">
    <property type="entry name" value="MFS general substrate transporter like domains"/>
    <property type="match status" value="1"/>
</dbReference>
<proteinExistence type="predicted"/>
<feature type="transmembrane region" description="Helical" evidence="6">
    <location>
        <begin position="7"/>
        <end position="23"/>
    </location>
</feature>
<evidence type="ECO:0000256" key="1">
    <source>
        <dbReference type="ARBA" id="ARBA00004651"/>
    </source>
</evidence>
<organism evidence="8 9">
    <name type="scientific">Nosocomiicoccus massiliensis</name>
    <dbReference type="NCBI Taxonomy" id="1232430"/>
    <lineage>
        <taxon>Bacteria</taxon>
        <taxon>Bacillati</taxon>
        <taxon>Bacillota</taxon>
        <taxon>Bacilli</taxon>
        <taxon>Bacillales</taxon>
        <taxon>Staphylococcaceae</taxon>
        <taxon>Nosocomiicoccus</taxon>
    </lineage>
</organism>
<comment type="subcellular location">
    <subcellularLocation>
        <location evidence="1">Cell membrane</location>
        <topology evidence="1">Multi-pass membrane protein</topology>
    </subcellularLocation>
</comment>
<reference evidence="9" key="1">
    <citation type="submission" date="2017-09" db="EMBL/GenBank/DDBJ databases">
        <title>Bacterial strain isolated from the female urinary microbiota.</title>
        <authorList>
            <person name="Thomas-White K."/>
            <person name="Kumar N."/>
            <person name="Forster S."/>
            <person name="Putonti C."/>
            <person name="Lawley T."/>
            <person name="Wolfe A.J."/>
        </authorList>
    </citation>
    <scope>NUCLEOTIDE SEQUENCE [LARGE SCALE GENOMIC DNA]</scope>
    <source>
        <strain evidence="9">UMB0959</strain>
    </source>
</reference>
<dbReference type="GO" id="GO:0005886">
    <property type="term" value="C:plasma membrane"/>
    <property type="evidence" value="ECO:0007669"/>
    <property type="project" value="UniProtKB-SubCell"/>
</dbReference>
<name>A0AAF1BTF7_9STAP</name>
<dbReference type="InterPro" id="IPR011701">
    <property type="entry name" value="MFS"/>
</dbReference>
<evidence type="ECO:0000256" key="6">
    <source>
        <dbReference type="SAM" id="Phobius"/>
    </source>
</evidence>
<dbReference type="Pfam" id="PF07690">
    <property type="entry name" value="MFS_1"/>
    <property type="match status" value="1"/>
</dbReference>
<dbReference type="AlphaFoldDB" id="A0AAF1BTF7"/>
<sequence length="124" mass="13527">MGRGKLLTWLVSIGSIGFLLMELNKESFFMLTALFLMTGVACGSMYSLGLGYLTDVIPRTHIAAGNLLISIIFSIGSILGPVFGGSLISLSNGTLYFSFFTVVMVLVLIGNLIFRYQLKNRTNF</sequence>